<keyword evidence="3 8" id="KW-0812">Transmembrane</keyword>
<feature type="transmembrane region" description="Helical" evidence="9">
    <location>
        <begin position="282"/>
        <end position="311"/>
    </location>
</feature>
<dbReference type="OrthoDB" id="5842169at2759"/>
<dbReference type="GO" id="GO:0005886">
    <property type="term" value="C:plasma membrane"/>
    <property type="evidence" value="ECO:0007669"/>
    <property type="project" value="TreeGrafter"/>
</dbReference>
<dbReference type="FunFam" id="1.10.287.70:FF:000151">
    <property type="entry name" value="TWiK family of potassium channels"/>
    <property type="match status" value="1"/>
</dbReference>
<evidence type="ECO:0000256" key="2">
    <source>
        <dbReference type="ARBA" id="ARBA00022448"/>
    </source>
</evidence>
<evidence type="ECO:0000256" key="1">
    <source>
        <dbReference type="ARBA" id="ARBA00004141"/>
    </source>
</evidence>
<keyword evidence="5 8" id="KW-0406">Ion transport</keyword>
<comment type="similarity">
    <text evidence="8">Belongs to the two pore domain potassium channel (TC 1.A.1.8) family.</text>
</comment>
<evidence type="ECO:0000256" key="7">
    <source>
        <dbReference type="ARBA" id="ARBA00023303"/>
    </source>
</evidence>
<feature type="transmembrane region" description="Helical" evidence="9">
    <location>
        <begin position="332"/>
        <end position="357"/>
    </location>
</feature>
<evidence type="ECO:0000256" key="8">
    <source>
        <dbReference type="RuleBase" id="RU003857"/>
    </source>
</evidence>
<dbReference type="Proteomes" id="UP000025227">
    <property type="component" value="Unplaced"/>
</dbReference>
<comment type="subcellular location">
    <subcellularLocation>
        <location evidence="1">Membrane</location>
        <topology evidence="1">Multi-pass membrane protein</topology>
    </subcellularLocation>
</comment>
<dbReference type="Pfam" id="PF07885">
    <property type="entry name" value="Ion_trans_2"/>
    <property type="match status" value="2"/>
</dbReference>
<feature type="transmembrane region" description="Helical" evidence="9">
    <location>
        <begin position="369"/>
        <end position="388"/>
    </location>
</feature>
<dbReference type="GO" id="GO:0015271">
    <property type="term" value="F:outward rectifier potassium channel activity"/>
    <property type="evidence" value="ECO:0007669"/>
    <property type="project" value="TreeGrafter"/>
</dbReference>
<keyword evidence="7 8" id="KW-0407">Ion channel</keyword>
<evidence type="ECO:0000256" key="6">
    <source>
        <dbReference type="ARBA" id="ARBA00023136"/>
    </source>
</evidence>
<dbReference type="WBParaSite" id="HCON_00094620-00001">
    <property type="protein sequence ID" value="HCON_00094620-00001"/>
    <property type="gene ID" value="HCON_00094620"/>
</dbReference>
<organism evidence="11 12">
    <name type="scientific">Haemonchus contortus</name>
    <name type="common">Barber pole worm</name>
    <dbReference type="NCBI Taxonomy" id="6289"/>
    <lineage>
        <taxon>Eukaryota</taxon>
        <taxon>Metazoa</taxon>
        <taxon>Ecdysozoa</taxon>
        <taxon>Nematoda</taxon>
        <taxon>Chromadorea</taxon>
        <taxon>Rhabditida</taxon>
        <taxon>Rhabditina</taxon>
        <taxon>Rhabditomorpha</taxon>
        <taxon>Strongyloidea</taxon>
        <taxon>Trichostrongylidae</taxon>
        <taxon>Haemonchus</taxon>
    </lineage>
</organism>
<reference evidence="12" key="1">
    <citation type="submission" date="2020-12" db="UniProtKB">
        <authorList>
            <consortium name="WormBaseParasite"/>
        </authorList>
    </citation>
    <scope>IDENTIFICATION</scope>
    <source>
        <strain evidence="12">MHco3</strain>
    </source>
</reference>
<dbReference type="SUPFAM" id="SSF81324">
    <property type="entry name" value="Voltage-gated potassium channels"/>
    <property type="match status" value="2"/>
</dbReference>
<dbReference type="PANTHER" id="PTHR11003:SF305">
    <property type="entry name" value="POTASSIUM CHANNEL DOMAIN-CONTAINING PROTEIN"/>
    <property type="match status" value="1"/>
</dbReference>
<evidence type="ECO:0000259" key="10">
    <source>
        <dbReference type="Pfam" id="PF07885"/>
    </source>
</evidence>
<dbReference type="InterPro" id="IPR013099">
    <property type="entry name" value="K_chnl_dom"/>
</dbReference>
<keyword evidence="11" id="KW-1185">Reference proteome</keyword>
<evidence type="ECO:0000256" key="5">
    <source>
        <dbReference type="ARBA" id="ARBA00023065"/>
    </source>
</evidence>
<evidence type="ECO:0000313" key="11">
    <source>
        <dbReference type="Proteomes" id="UP000025227"/>
    </source>
</evidence>
<proteinExistence type="inferred from homology"/>
<evidence type="ECO:0000256" key="3">
    <source>
        <dbReference type="ARBA" id="ARBA00022692"/>
    </source>
</evidence>
<feature type="domain" description="Potassium channel" evidence="10">
    <location>
        <begin position="235"/>
        <end position="301"/>
    </location>
</feature>
<evidence type="ECO:0000256" key="9">
    <source>
        <dbReference type="SAM" id="Phobius"/>
    </source>
</evidence>
<evidence type="ECO:0000256" key="4">
    <source>
        <dbReference type="ARBA" id="ARBA00022989"/>
    </source>
</evidence>
<dbReference type="GO" id="GO:0030322">
    <property type="term" value="P:stabilization of membrane potential"/>
    <property type="evidence" value="ECO:0007669"/>
    <property type="project" value="TreeGrafter"/>
</dbReference>
<keyword evidence="4 9" id="KW-1133">Transmembrane helix</keyword>
<dbReference type="Gene3D" id="1.10.287.70">
    <property type="match status" value="1"/>
</dbReference>
<dbReference type="PANTHER" id="PTHR11003">
    <property type="entry name" value="POTASSIUM CHANNEL, SUBFAMILY K"/>
    <property type="match status" value="1"/>
</dbReference>
<feature type="transmembrane region" description="Helical" evidence="9">
    <location>
        <begin position="151"/>
        <end position="171"/>
    </location>
</feature>
<sequence>MDKPSTHCEDNDTKTDTPAEALANTKGILRHGRFQTIKVQEDEIAAPQRKQGFILPLAYTNHNNNDVITHITFPSCGVLPEETNPEATAQKASTVYNPLERFKSHDRVRQADNETFSEKPKVTDSDQILNQLREKIVSTMRNPKKYGFKNICLLLLVLSYTLLGAAVFYVIESNYESKTILIRKAALDKTIESIAKEMTETINDPEKTVDEQTMIAYLQRTYITLLKQESAYDGSTFYKAEDMERNLRWTFGSSCFFSMNVYTTTGYGSIAPESSLGKACVIIYGFLFVPLTLVVIRHLGNSALVILTNFYANIVIRWRRFRSKKDAENGEIFTLPVLLCMLFMLVYLMGTTTLIFLYDKFSGDPDTGISYFLSFYFSFISISTIGLGDVMPNNVTFDPIITALFFFGMPLMKVVNSSTYQSVEKATIGLLTLLENRLSSICERSRVADMAEHSSKSRAITLAETTAPTVLDDPRNQFTIQSVLTFIKSDAHVYGHRFGRVDLTVRKDTI</sequence>
<keyword evidence="6 9" id="KW-0472">Membrane</keyword>
<evidence type="ECO:0000313" key="12">
    <source>
        <dbReference type="WBParaSite" id="HCON_00094620-00001"/>
    </source>
</evidence>
<keyword evidence="2 8" id="KW-0813">Transport</keyword>
<name>A0A7I4YG13_HAECO</name>
<dbReference type="AlphaFoldDB" id="A0A7I4YG13"/>
<feature type="domain" description="Potassium channel" evidence="10">
    <location>
        <begin position="346"/>
        <end position="415"/>
    </location>
</feature>
<accession>A0A7I4YG13</accession>
<dbReference type="GO" id="GO:0022841">
    <property type="term" value="F:potassium ion leak channel activity"/>
    <property type="evidence" value="ECO:0007669"/>
    <property type="project" value="TreeGrafter"/>
</dbReference>
<dbReference type="InterPro" id="IPR003280">
    <property type="entry name" value="2pore_dom_K_chnl"/>
</dbReference>
<dbReference type="PRINTS" id="PR01333">
    <property type="entry name" value="2POREKCHANEL"/>
</dbReference>
<protein>
    <submittedName>
        <fullName evidence="12">Ion channel</fullName>
    </submittedName>
</protein>
<dbReference type="OMA" id="YYERNAH"/>